<name>A0A9Q5HWF7_SANBA</name>
<gene>
    <name evidence="2" type="ORF">A7U60_g5772</name>
</gene>
<evidence type="ECO:0000256" key="1">
    <source>
        <dbReference type="SAM" id="MobiDB-lite"/>
    </source>
</evidence>
<dbReference type="Proteomes" id="UP000757232">
    <property type="component" value="Unassembled WGS sequence"/>
</dbReference>
<evidence type="ECO:0000313" key="2">
    <source>
        <dbReference type="EMBL" id="OCB87037.1"/>
    </source>
</evidence>
<sequence>MRRAQSLRNHNARSSAVSLTDDLGALKEQNEESTEDALTKKLLAAERENDKLKAQILSLQDQLTQRPPLERVQELEREYKNLELLLLGTQRENERCMAELERYLVSSGHLVVPGLGLTWSVWLPEGERTERRFLNVNLRSFWERIGRDHLTSLRLQPTQEADSFDRP</sequence>
<feature type="compositionally biased region" description="Polar residues" evidence="1">
    <location>
        <begin position="1"/>
        <end position="18"/>
    </location>
</feature>
<reference evidence="2" key="1">
    <citation type="submission" date="2016-06" db="EMBL/GenBank/DDBJ databases">
        <title>Draft Genome sequence of the fungus Inonotus baumii.</title>
        <authorList>
            <person name="Zhu H."/>
            <person name="Lin W."/>
        </authorList>
    </citation>
    <scope>NUCLEOTIDE SEQUENCE</scope>
    <source>
        <strain evidence="2">821</strain>
    </source>
</reference>
<evidence type="ECO:0000313" key="3">
    <source>
        <dbReference type="Proteomes" id="UP000757232"/>
    </source>
</evidence>
<dbReference type="AlphaFoldDB" id="A0A9Q5HWF7"/>
<feature type="region of interest" description="Disordered" evidence="1">
    <location>
        <begin position="1"/>
        <end position="32"/>
    </location>
</feature>
<organism evidence="2 3">
    <name type="scientific">Sanghuangporus baumii</name>
    <name type="common">Phellinus baumii</name>
    <dbReference type="NCBI Taxonomy" id="108892"/>
    <lineage>
        <taxon>Eukaryota</taxon>
        <taxon>Fungi</taxon>
        <taxon>Dikarya</taxon>
        <taxon>Basidiomycota</taxon>
        <taxon>Agaricomycotina</taxon>
        <taxon>Agaricomycetes</taxon>
        <taxon>Hymenochaetales</taxon>
        <taxon>Hymenochaetaceae</taxon>
        <taxon>Sanghuangporus</taxon>
    </lineage>
</organism>
<comment type="caution">
    <text evidence="2">The sequence shown here is derived from an EMBL/GenBank/DDBJ whole genome shotgun (WGS) entry which is preliminary data.</text>
</comment>
<protein>
    <submittedName>
        <fullName evidence="2">Uncharacterized protein</fullName>
    </submittedName>
</protein>
<dbReference type="EMBL" id="LNZH02000195">
    <property type="protein sequence ID" value="OCB87037.1"/>
    <property type="molecule type" value="Genomic_DNA"/>
</dbReference>
<accession>A0A9Q5HWF7</accession>
<proteinExistence type="predicted"/>
<dbReference type="OrthoDB" id="3363533at2759"/>
<keyword evidence="3" id="KW-1185">Reference proteome</keyword>